<dbReference type="EMBL" id="FQUL01000007">
    <property type="protein sequence ID" value="SHE49850.1"/>
    <property type="molecule type" value="Genomic_DNA"/>
</dbReference>
<dbReference type="RefSeq" id="WP_072788931.1">
    <property type="nucleotide sequence ID" value="NZ_FQUL01000007.1"/>
</dbReference>
<sequence>MFSKTFTESSRSLGVFAPFLNTELPPCSQVAVGLSMGGGVFCFDPFLLYRSGYLSNPNISVMGKVGRGKSAFVKSLLLRSAQYQRSFLVLDPKGEYGDFAAATAAEVLRIYPGGSERLDPFFGLQAASNCRVEMITALSEIVQAVLRRPLVATESLALEDVVDEELSQRSRPTLEHTLEVATKLEGSLRYKDEREAVISLVSALRRILYGDLSGLLGTSEKGRDIGPRAVVDLSQLAGGDLFAVVINLLMAQRLRSMRAGRIPKGFLVLDEAWAVLENPESAARFRSLFKLARSYGSSNIFVTHRLSDLASKNSNSEVAQRALSLAVDSETFVIYGQPPSEIDHVSEFLGLPTHLARKLPNMSKGVAIWSLAGRIFIVRHVLHPLEVSVVDTDQAMTEGLFRDPTGLRL</sequence>
<accession>A0A1M4TZJ9</accession>
<dbReference type="OrthoDB" id="9804380at2"/>
<dbReference type="Proteomes" id="UP000184295">
    <property type="component" value="Unassembled WGS sequence"/>
</dbReference>
<organism evidence="2 3">
    <name type="scientific">Ferrithrix thermotolerans DSM 19514</name>
    <dbReference type="NCBI Taxonomy" id="1121881"/>
    <lineage>
        <taxon>Bacteria</taxon>
        <taxon>Bacillati</taxon>
        <taxon>Actinomycetota</taxon>
        <taxon>Acidimicrobiia</taxon>
        <taxon>Acidimicrobiales</taxon>
        <taxon>Acidimicrobiaceae</taxon>
        <taxon>Ferrithrix</taxon>
    </lineage>
</organism>
<dbReference type="SUPFAM" id="SSF52540">
    <property type="entry name" value="P-loop containing nucleoside triphosphate hydrolases"/>
    <property type="match status" value="1"/>
</dbReference>
<dbReference type="Pfam" id="PF01935">
    <property type="entry name" value="DUF87"/>
    <property type="match status" value="1"/>
</dbReference>
<dbReference type="Gene3D" id="3.40.50.300">
    <property type="entry name" value="P-loop containing nucleotide triphosphate hydrolases"/>
    <property type="match status" value="2"/>
</dbReference>
<dbReference type="InterPro" id="IPR002789">
    <property type="entry name" value="HerA_central"/>
</dbReference>
<dbReference type="PANTHER" id="PTHR30121:SF6">
    <property type="entry name" value="SLR6007 PROTEIN"/>
    <property type="match status" value="1"/>
</dbReference>
<evidence type="ECO:0000313" key="3">
    <source>
        <dbReference type="Proteomes" id="UP000184295"/>
    </source>
</evidence>
<keyword evidence="3" id="KW-1185">Reference proteome</keyword>
<feature type="domain" description="Helicase HerA central" evidence="1">
    <location>
        <begin position="59"/>
        <end position="190"/>
    </location>
</feature>
<proteinExistence type="predicted"/>
<evidence type="ECO:0000259" key="1">
    <source>
        <dbReference type="Pfam" id="PF01935"/>
    </source>
</evidence>
<protein>
    <submittedName>
        <fullName evidence="2">AAA-like domain-containing protein</fullName>
    </submittedName>
</protein>
<evidence type="ECO:0000313" key="2">
    <source>
        <dbReference type="EMBL" id="SHE49850.1"/>
    </source>
</evidence>
<dbReference type="PANTHER" id="PTHR30121">
    <property type="entry name" value="UNCHARACTERIZED PROTEIN YJGR-RELATED"/>
    <property type="match status" value="1"/>
</dbReference>
<dbReference type="AlphaFoldDB" id="A0A1M4TZJ9"/>
<reference evidence="3" key="1">
    <citation type="submission" date="2016-11" db="EMBL/GenBank/DDBJ databases">
        <authorList>
            <person name="Varghese N."/>
            <person name="Submissions S."/>
        </authorList>
    </citation>
    <scope>NUCLEOTIDE SEQUENCE [LARGE SCALE GENOMIC DNA]</scope>
    <source>
        <strain evidence="3">DSM 19514</strain>
    </source>
</reference>
<dbReference type="STRING" id="1121881.SAMN02745225_00793"/>
<gene>
    <name evidence="2" type="ORF">SAMN02745225_00793</name>
</gene>
<name>A0A1M4TZJ9_9ACTN</name>
<dbReference type="InterPro" id="IPR027417">
    <property type="entry name" value="P-loop_NTPase"/>
</dbReference>
<dbReference type="InterPro" id="IPR051162">
    <property type="entry name" value="T4SS_component"/>
</dbReference>